<organism evidence="1 2">
    <name type="scientific">Romanomermis culicivorax</name>
    <name type="common">Nematode worm</name>
    <dbReference type="NCBI Taxonomy" id="13658"/>
    <lineage>
        <taxon>Eukaryota</taxon>
        <taxon>Metazoa</taxon>
        <taxon>Ecdysozoa</taxon>
        <taxon>Nematoda</taxon>
        <taxon>Enoplea</taxon>
        <taxon>Dorylaimia</taxon>
        <taxon>Mermithida</taxon>
        <taxon>Mermithoidea</taxon>
        <taxon>Mermithidae</taxon>
        <taxon>Romanomermis</taxon>
    </lineage>
</organism>
<dbReference type="AlphaFoldDB" id="A0A915K140"/>
<name>A0A915K140_ROMCU</name>
<evidence type="ECO:0000313" key="2">
    <source>
        <dbReference type="WBParaSite" id="nRc.2.0.1.t31925-RA"/>
    </source>
</evidence>
<sequence length="74" mass="8767">MMEEREHQKKGNVNKNEDIKSKLKEMLLVNAKNLADINKSRKPPIIISPDLMKKQQQEKQQNINKRQGKWMILV</sequence>
<dbReference type="WBParaSite" id="nRc.2.0.1.t31925-RA">
    <property type="protein sequence ID" value="nRc.2.0.1.t31925-RA"/>
    <property type="gene ID" value="nRc.2.0.1.g31925"/>
</dbReference>
<protein>
    <submittedName>
        <fullName evidence="2">Uncharacterized protein</fullName>
    </submittedName>
</protein>
<reference evidence="2" key="1">
    <citation type="submission" date="2022-11" db="UniProtKB">
        <authorList>
            <consortium name="WormBaseParasite"/>
        </authorList>
    </citation>
    <scope>IDENTIFICATION</scope>
</reference>
<evidence type="ECO:0000313" key="1">
    <source>
        <dbReference type="Proteomes" id="UP000887565"/>
    </source>
</evidence>
<keyword evidence="1" id="KW-1185">Reference proteome</keyword>
<proteinExistence type="predicted"/>
<dbReference type="Proteomes" id="UP000887565">
    <property type="component" value="Unplaced"/>
</dbReference>
<accession>A0A915K140</accession>